<organism evidence="1 2">
    <name type="scientific">Populus alba x Populus x berolinensis</name>
    <dbReference type="NCBI Taxonomy" id="444605"/>
    <lineage>
        <taxon>Eukaryota</taxon>
        <taxon>Viridiplantae</taxon>
        <taxon>Streptophyta</taxon>
        <taxon>Embryophyta</taxon>
        <taxon>Tracheophyta</taxon>
        <taxon>Spermatophyta</taxon>
        <taxon>Magnoliopsida</taxon>
        <taxon>eudicotyledons</taxon>
        <taxon>Gunneridae</taxon>
        <taxon>Pentapetalae</taxon>
        <taxon>rosids</taxon>
        <taxon>fabids</taxon>
        <taxon>Malpighiales</taxon>
        <taxon>Salicaceae</taxon>
        <taxon>Saliceae</taxon>
        <taxon>Populus</taxon>
    </lineage>
</organism>
<sequence length="131" mass="14689">MPMPLMMMTAPDQGRYFCFVSLSMYSVESVTGIMFCYNPFVTMRPYAGSTSNSIFFPELVCVCNFTVTAEAMHVPEIRCALYGLFISGSCSGLLRTNADVLVASKWLITFLFLDELLIFCYESYVLLGSLE</sequence>
<dbReference type="Proteomes" id="UP001164929">
    <property type="component" value="Chromosome 15"/>
</dbReference>
<gene>
    <name evidence="1" type="ORF">NC653_034226</name>
</gene>
<reference evidence="1" key="1">
    <citation type="journal article" date="2023" name="Mol. Ecol. Resour.">
        <title>Chromosome-level genome assembly of a triploid poplar Populus alba 'Berolinensis'.</title>
        <authorList>
            <person name="Chen S."/>
            <person name="Yu Y."/>
            <person name="Wang X."/>
            <person name="Wang S."/>
            <person name="Zhang T."/>
            <person name="Zhou Y."/>
            <person name="He R."/>
            <person name="Meng N."/>
            <person name="Wang Y."/>
            <person name="Liu W."/>
            <person name="Liu Z."/>
            <person name="Liu J."/>
            <person name="Guo Q."/>
            <person name="Huang H."/>
            <person name="Sederoff R.R."/>
            <person name="Wang G."/>
            <person name="Qu G."/>
            <person name="Chen S."/>
        </authorList>
    </citation>
    <scope>NUCLEOTIDE SEQUENCE</scope>
    <source>
        <strain evidence="1">SC-2020</strain>
    </source>
</reference>
<protein>
    <submittedName>
        <fullName evidence="1">Uncharacterized protein</fullName>
    </submittedName>
</protein>
<dbReference type="AlphaFoldDB" id="A0AAD6PVT3"/>
<dbReference type="EMBL" id="JAQIZT010000015">
    <property type="protein sequence ID" value="KAJ6969622.1"/>
    <property type="molecule type" value="Genomic_DNA"/>
</dbReference>
<comment type="caution">
    <text evidence="1">The sequence shown here is derived from an EMBL/GenBank/DDBJ whole genome shotgun (WGS) entry which is preliminary data.</text>
</comment>
<evidence type="ECO:0000313" key="2">
    <source>
        <dbReference type="Proteomes" id="UP001164929"/>
    </source>
</evidence>
<proteinExistence type="predicted"/>
<keyword evidence="2" id="KW-1185">Reference proteome</keyword>
<evidence type="ECO:0000313" key="1">
    <source>
        <dbReference type="EMBL" id="KAJ6969622.1"/>
    </source>
</evidence>
<accession>A0AAD6PVT3</accession>
<name>A0AAD6PVT3_9ROSI</name>